<dbReference type="Gene3D" id="3.40.50.300">
    <property type="entry name" value="P-loop containing nucleotide triphosphate hydrolases"/>
    <property type="match status" value="1"/>
</dbReference>
<dbReference type="PANTHER" id="PTHR43394">
    <property type="entry name" value="ATP-DEPENDENT PERMEASE MDL1, MITOCHONDRIAL"/>
    <property type="match status" value="1"/>
</dbReference>
<feature type="region of interest" description="Disordered" evidence="11">
    <location>
        <begin position="576"/>
        <end position="603"/>
    </location>
</feature>
<evidence type="ECO:0000256" key="4">
    <source>
        <dbReference type="ARBA" id="ARBA00022519"/>
    </source>
</evidence>
<proteinExistence type="inferred from homology"/>
<dbReference type="Gene3D" id="1.20.1560.10">
    <property type="entry name" value="ABC transporter type 1, transmembrane domain"/>
    <property type="match status" value="1"/>
</dbReference>
<keyword evidence="2" id="KW-0813">Transport</keyword>
<evidence type="ECO:0000256" key="11">
    <source>
        <dbReference type="SAM" id="MobiDB-lite"/>
    </source>
</evidence>
<reference evidence="15" key="1">
    <citation type="submission" date="2021-01" db="EMBL/GenBank/DDBJ databases">
        <title>Whole genome shotgun sequence of Actinoplanes siamensis NBRC 109076.</title>
        <authorList>
            <person name="Komaki H."/>
            <person name="Tamura T."/>
        </authorList>
    </citation>
    <scope>NUCLEOTIDE SEQUENCE</scope>
    <source>
        <strain evidence="15">NBRC 109076</strain>
    </source>
</reference>
<evidence type="ECO:0000256" key="9">
    <source>
        <dbReference type="ARBA" id="ARBA00023136"/>
    </source>
</evidence>
<feature type="domain" description="ABC transmembrane type-1" evidence="14">
    <location>
        <begin position="18"/>
        <end position="304"/>
    </location>
</feature>
<dbReference type="InterPro" id="IPR039421">
    <property type="entry name" value="Type_1_exporter"/>
</dbReference>
<evidence type="ECO:0000256" key="5">
    <source>
        <dbReference type="ARBA" id="ARBA00022692"/>
    </source>
</evidence>
<dbReference type="InterPro" id="IPR017871">
    <property type="entry name" value="ABC_transporter-like_CS"/>
</dbReference>
<dbReference type="GO" id="GO:0016887">
    <property type="term" value="F:ATP hydrolysis activity"/>
    <property type="evidence" value="ECO:0007669"/>
    <property type="project" value="InterPro"/>
</dbReference>
<dbReference type="GO" id="GO:0005886">
    <property type="term" value="C:plasma membrane"/>
    <property type="evidence" value="ECO:0007669"/>
    <property type="project" value="UniProtKB-SubCell"/>
</dbReference>
<feature type="transmembrane region" description="Helical" evidence="12">
    <location>
        <begin position="159"/>
        <end position="176"/>
    </location>
</feature>
<feature type="transmembrane region" description="Helical" evidence="12">
    <location>
        <begin position="127"/>
        <end position="153"/>
    </location>
</feature>
<evidence type="ECO:0000256" key="12">
    <source>
        <dbReference type="SAM" id="Phobius"/>
    </source>
</evidence>
<dbReference type="SUPFAM" id="SSF52540">
    <property type="entry name" value="P-loop containing nucleoside triphosphate hydrolases"/>
    <property type="match status" value="1"/>
</dbReference>
<dbReference type="Pfam" id="PF00664">
    <property type="entry name" value="ABC_membrane"/>
    <property type="match status" value="1"/>
</dbReference>
<dbReference type="GO" id="GO:0015421">
    <property type="term" value="F:ABC-type oligopeptide transporter activity"/>
    <property type="evidence" value="ECO:0007669"/>
    <property type="project" value="TreeGrafter"/>
</dbReference>
<evidence type="ECO:0000259" key="13">
    <source>
        <dbReference type="PROSITE" id="PS50893"/>
    </source>
</evidence>
<evidence type="ECO:0000256" key="6">
    <source>
        <dbReference type="ARBA" id="ARBA00022741"/>
    </source>
</evidence>
<dbReference type="EMBL" id="BOMW01000024">
    <property type="protein sequence ID" value="GIF05087.1"/>
    <property type="molecule type" value="Genomic_DNA"/>
</dbReference>
<dbReference type="InterPro" id="IPR003439">
    <property type="entry name" value="ABC_transporter-like_ATP-bd"/>
</dbReference>
<dbReference type="Proteomes" id="UP000629619">
    <property type="component" value="Unassembled WGS sequence"/>
</dbReference>
<keyword evidence="9 12" id="KW-0472">Membrane</keyword>
<dbReference type="GO" id="GO:0005524">
    <property type="term" value="F:ATP binding"/>
    <property type="evidence" value="ECO:0007669"/>
    <property type="project" value="UniProtKB-KW"/>
</dbReference>
<evidence type="ECO:0000313" key="15">
    <source>
        <dbReference type="EMBL" id="GIF05087.1"/>
    </source>
</evidence>
<dbReference type="InterPro" id="IPR003593">
    <property type="entry name" value="AAA+_ATPase"/>
</dbReference>
<dbReference type="InterPro" id="IPR027417">
    <property type="entry name" value="P-loop_NTPase"/>
</dbReference>
<evidence type="ECO:0000256" key="8">
    <source>
        <dbReference type="ARBA" id="ARBA00022989"/>
    </source>
</evidence>
<protein>
    <submittedName>
        <fullName evidence="15">Multidrug ABC transporter ATP-binding protein</fullName>
    </submittedName>
</protein>
<evidence type="ECO:0000313" key="16">
    <source>
        <dbReference type="Proteomes" id="UP000629619"/>
    </source>
</evidence>
<feature type="transmembrane region" description="Helical" evidence="12">
    <location>
        <begin position="20"/>
        <end position="38"/>
    </location>
</feature>
<feature type="domain" description="ABC transporter" evidence="13">
    <location>
        <begin position="338"/>
        <end position="571"/>
    </location>
</feature>
<dbReference type="InterPro" id="IPR036640">
    <property type="entry name" value="ABC1_TM_sf"/>
</dbReference>
<keyword evidence="8 12" id="KW-1133">Transmembrane helix</keyword>
<dbReference type="AlphaFoldDB" id="A0A919N659"/>
<evidence type="ECO:0000256" key="2">
    <source>
        <dbReference type="ARBA" id="ARBA00022448"/>
    </source>
</evidence>
<keyword evidence="4" id="KW-0997">Cell inner membrane</keyword>
<dbReference type="Pfam" id="PF00005">
    <property type="entry name" value="ABC_tran"/>
    <property type="match status" value="1"/>
</dbReference>
<dbReference type="FunFam" id="3.40.50.300:FF:000221">
    <property type="entry name" value="Multidrug ABC transporter ATP-binding protein"/>
    <property type="match status" value="1"/>
</dbReference>
<evidence type="ECO:0000256" key="1">
    <source>
        <dbReference type="ARBA" id="ARBA00004429"/>
    </source>
</evidence>
<organism evidence="15 16">
    <name type="scientific">Actinoplanes siamensis</name>
    <dbReference type="NCBI Taxonomy" id="1223317"/>
    <lineage>
        <taxon>Bacteria</taxon>
        <taxon>Bacillati</taxon>
        <taxon>Actinomycetota</taxon>
        <taxon>Actinomycetes</taxon>
        <taxon>Micromonosporales</taxon>
        <taxon>Micromonosporaceae</taxon>
        <taxon>Actinoplanes</taxon>
    </lineage>
</organism>
<evidence type="ECO:0000256" key="10">
    <source>
        <dbReference type="ARBA" id="ARBA00023455"/>
    </source>
</evidence>
<evidence type="ECO:0000259" key="14">
    <source>
        <dbReference type="PROSITE" id="PS50929"/>
    </source>
</evidence>
<dbReference type="CDD" id="cd18550">
    <property type="entry name" value="ABC_6TM_exporter_like"/>
    <property type="match status" value="1"/>
</dbReference>
<comment type="similarity">
    <text evidence="10">Belongs to the ABC transporter superfamily. Siderophore-Fe(3+) uptake transporter (SIUT) (TC 3.A.1.21) family.</text>
</comment>
<accession>A0A919N659</accession>
<dbReference type="PANTHER" id="PTHR43394:SF1">
    <property type="entry name" value="ATP-BINDING CASSETTE SUB-FAMILY B MEMBER 10, MITOCHONDRIAL"/>
    <property type="match status" value="1"/>
</dbReference>
<dbReference type="SUPFAM" id="SSF90123">
    <property type="entry name" value="ABC transporter transmembrane region"/>
    <property type="match status" value="1"/>
</dbReference>
<keyword evidence="7 15" id="KW-0067">ATP-binding</keyword>
<dbReference type="SMART" id="SM00382">
    <property type="entry name" value="AAA"/>
    <property type="match status" value="1"/>
</dbReference>
<evidence type="ECO:0000256" key="3">
    <source>
        <dbReference type="ARBA" id="ARBA00022475"/>
    </source>
</evidence>
<gene>
    <name evidence="15" type="ORF">Asi03nite_26250</name>
</gene>
<keyword evidence="5 12" id="KW-0812">Transmembrane</keyword>
<dbReference type="InterPro" id="IPR011527">
    <property type="entry name" value="ABC1_TM_dom"/>
</dbReference>
<dbReference type="PROSITE" id="PS50929">
    <property type="entry name" value="ABC_TM1F"/>
    <property type="match status" value="1"/>
</dbReference>
<evidence type="ECO:0000256" key="7">
    <source>
        <dbReference type="ARBA" id="ARBA00022840"/>
    </source>
</evidence>
<comment type="caution">
    <text evidence="15">The sequence shown here is derived from an EMBL/GenBank/DDBJ whole genome shotgun (WGS) entry which is preliminary data.</text>
</comment>
<dbReference type="PROSITE" id="PS00211">
    <property type="entry name" value="ABC_TRANSPORTER_1"/>
    <property type="match status" value="1"/>
</dbReference>
<feature type="transmembrane region" description="Helical" evidence="12">
    <location>
        <begin position="58"/>
        <end position="83"/>
    </location>
</feature>
<dbReference type="PROSITE" id="PS50893">
    <property type="entry name" value="ABC_TRANSPORTER_2"/>
    <property type="match status" value="1"/>
</dbReference>
<keyword evidence="3" id="KW-1003">Cell membrane</keyword>
<keyword evidence="6" id="KW-0547">Nucleotide-binding</keyword>
<sequence>MQLPRILRLFSPHRGRLATVLILIVLGAVLSLAPPFLLRQILDVALPHGRIGLLTELAAGMLLATVGIRVAAVIESYLSLTVGQEIINDLRKRVYDHLQRMSLAFFTRTRTGEIQSRITNDVGGMSAAVTGVAATVVGSLATVAASLIAMVILEWRLTVLSILLLPVFALISRSVGEERRAITLERQQKLATISAFLEESLSVNGFLLTRALGSSPVLVAEFGRHSKDLADLGVRSAMAGRWRQCGVQVVMSAMPVMVYWCAGLVAHHTGTFISIGTLVAFTALQQGLFGPVAQLMQVGIAVRSSLALFQRVFEYLDLPIDIPAPEHPVPLRRARGNVRFENVHFSYGDKQVLSGIDIEVPAGGRLAIVGPTGAGKTTLGYLVPRLYDVTGGRVAIDGVDVRDLSFETLADTVGVVSQETHIFHTTVRDNLRLAKPGATSDEVEAAAKAAQIHDFIEALPDGYSTIAGERGYRFSGGERQRIAIARTLLRDPPVLVLDEATSALDAETEHAVQRALDRLSVGRTTIIIAHRLSTIRSADEIVVLDHGQIAERGDHDHLVVAGGLYASLASRSLLSPSAPADARTRRSAPHGQPTGRPSGKTAV</sequence>
<keyword evidence="16" id="KW-1185">Reference proteome</keyword>
<comment type="subcellular location">
    <subcellularLocation>
        <location evidence="1">Cell inner membrane</location>
        <topology evidence="1">Multi-pass membrane protein</topology>
    </subcellularLocation>
</comment>
<name>A0A919N659_9ACTN</name>